<reference evidence="1 2" key="1">
    <citation type="submission" date="2017-03" db="EMBL/GenBank/DDBJ databases">
        <title>Phylogenomics and comparative genomics of Lactobacillus salivarius, a mammalian gut commensal.</title>
        <authorList>
            <person name="Harris H.M."/>
        </authorList>
    </citation>
    <scope>NUCLEOTIDE SEQUENCE [LARGE SCALE GENOMIC DNA]</scope>
    <source>
        <strain evidence="1 2">JCM 1047</strain>
    </source>
</reference>
<dbReference type="EMBL" id="NBEF01000014">
    <property type="protein sequence ID" value="OQQ91342.1"/>
    <property type="molecule type" value="Genomic_DNA"/>
</dbReference>
<evidence type="ECO:0000313" key="1">
    <source>
        <dbReference type="EMBL" id="OQQ91342.1"/>
    </source>
</evidence>
<dbReference type="RefSeq" id="WP_081533871.1">
    <property type="nucleotide sequence ID" value="NZ_NBEF01000014.1"/>
</dbReference>
<comment type="caution">
    <text evidence="1">The sequence shown here is derived from an EMBL/GenBank/DDBJ whole genome shotgun (WGS) entry which is preliminary data.</text>
</comment>
<proteinExistence type="predicted"/>
<sequence>MGKVHFNIKDIFGNNHKEVEIIRVYENTASIRDVSTGLTWIVRKRELGLEETNPNNKYPGHFDYRKTKRQWKGREQQLVDMVRSYN</sequence>
<name>A0A1V9RDM8_9LACO</name>
<dbReference type="Proteomes" id="UP000192575">
    <property type="component" value="Unassembled WGS sequence"/>
</dbReference>
<accession>A0A1V9RDM8</accession>
<gene>
    <name evidence="1" type="ORF">B6U56_02725</name>
</gene>
<protein>
    <submittedName>
        <fullName evidence="1">Uncharacterized protein</fullName>
    </submittedName>
</protein>
<dbReference type="AlphaFoldDB" id="A0A1V9RDM8"/>
<organism evidence="1 2">
    <name type="scientific">Ligilactobacillus salivarius</name>
    <dbReference type="NCBI Taxonomy" id="1624"/>
    <lineage>
        <taxon>Bacteria</taxon>
        <taxon>Bacillati</taxon>
        <taxon>Bacillota</taxon>
        <taxon>Bacilli</taxon>
        <taxon>Lactobacillales</taxon>
        <taxon>Lactobacillaceae</taxon>
        <taxon>Ligilactobacillus</taxon>
    </lineage>
</organism>
<evidence type="ECO:0000313" key="2">
    <source>
        <dbReference type="Proteomes" id="UP000192575"/>
    </source>
</evidence>